<evidence type="ECO:0000256" key="4">
    <source>
        <dbReference type="ARBA" id="ARBA00023172"/>
    </source>
</evidence>
<keyword evidence="7" id="KW-1185">Reference proteome</keyword>
<comment type="function">
    <text evidence="1">Involved in DNA recombination.</text>
</comment>
<dbReference type="EMBL" id="JACHWP010000002">
    <property type="protein sequence ID" value="MBB3022858.1"/>
    <property type="molecule type" value="Genomic_DNA"/>
</dbReference>
<dbReference type="PANTHER" id="PTHR30563:SF0">
    <property type="entry name" value="DNA RECOMBINATION PROTEIN RMUC"/>
    <property type="match status" value="1"/>
</dbReference>
<keyword evidence="4" id="KW-0233">DNA recombination</keyword>
<comment type="caution">
    <text evidence="6">The sequence shown here is derived from an EMBL/GenBank/DDBJ whole genome shotgun (WGS) entry which is preliminary data.</text>
</comment>
<feature type="region of interest" description="Disordered" evidence="5">
    <location>
        <begin position="355"/>
        <end position="392"/>
    </location>
</feature>
<evidence type="ECO:0000256" key="3">
    <source>
        <dbReference type="ARBA" id="ARBA00023054"/>
    </source>
</evidence>
<evidence type="ECO:0000256" key="2">
    <source>
        <dbReference type="ARBA" id="ARBA00009840"/>
    </source>
</evidence>
<evidence type="ECO:0000313" key="7">
    <source>
        <dbReference type="Proteomes" id="UP000568050"/>
    </source>
</evidence>
<dbReference type="InterPro" id="IPR003798">
    <property type="entry name" value="DNA_recombination_RmuC"/>
</dbReference>
<dbReference type="GO" id="GO:0006310">
    <property type="term" value="P:DNA recombination"/>
    <property type="evidence" value="ECO:0007669"/>
    <property type="project" value="UniProtKB-KW"/>
</dbReference>
<dbReference type="RefSeq" id="WP_246370821.1">
    <property type="nucleotide sequence ID" value="NZ_CBCSFZ010000018.1"/>
</dbReference>
<comment type="similarity">
    <text evidence="2">Belongs to the RmuC family.</text>
</comment>
<dbReference type="PANTHER" id="PTHR30563">
    <property type="entry name" value="DNA RECOMBINATION PROTEIN RMUC"/>
    <property type="match status" value="1"/>
</dbReference>
<accession>A0A839QT88</accession>
<organism evidence="6 7">
    <name type="scientific">Helcobacillus massiliensis</name>
    <dbReference type="NCBI Taxonomy" id="521392"/>
    <lineage>
        <taxon>Bacteria</taxon>
        <taxon>Bacillati</taxon>
        <taxon>Actinomycetota</taxon>
        <taxon>Actinomycetes</taxon>
        <taxon>Micrococcales</taxon>
        <taxon>Dermabacteraceae</taxon>
        <taxon>Helcobacillus</taxon>
    </lineage>
</organism>
<evidence type="ECO:0000256" key="1">
    <source>
        <dbReference type="ARBA" id="ARBA00003416"/>
    </source>
</evidence>
<protein>
    <submittedName>
        <fullName evidence="6">DNA recombination protein RmuC</fullName>
    </submittedName>
</protein>
<dbReference type="Proteomes" id="UP000568050">
    <property type="component" value="Unassembled WGS sequence"/>
</dbReference>
<dbReference type="Pfam" id="PF02646">
    <property type="entry name" value="RmuC"/>
    <property type="match status" value="1"/>
</dbReference>
<evidence type="ECO:0000256" key="5">
    <source>
        <dbReference type="SAM" id="MobiDB-lite"/>
    </source>
</evidence>
<feature type="compositionally biased region" description="Basic and acidic residues" evidence="5">
    <location>
        <begin position="370"/>
        <end position="392"/>
    </location>
</feature>
<name>A0A839QT88_9MICO</name>
<proteinExistence type="inferred from homology"/>
<gene>
    <name evidence="6" type="ORF">FHX50_001141</name>
</gene>
<keyword evidence="3" id="KW-0175">Coiled coil</keyword>
<reference evidence="6 7" key="1">
    <citation type="submission" date="2020-08" db="EMBL/GenBank/DDBJ databases">
        <title>Sequencing the genomes of 1000 actinobacteria strains.</title>
        <authorList>
            <person name="Klenk H.-P."/>
        </authorList>
    </citation>
    <scope>NUCLEOTIDE SEQUENCE [LARGE SCALE GENOMIC DNA]</scope>
    <source>
        <strain evidence="6 7">DSM 23040</strain>
    </source>
</reference>
<sequence length="392" mass="42084">MDMWIVIVIGIAAFLLGIIAGSLWSARTRSRAGEEQVDVAAIAAKAAQESSQQLLALTDERYSRDHARTSAALAPIGQSLEQLQQSVARTEAARSRSEGDLTAQLRRLSQTTADLTHGTAALTSALKAPSSRGQWGEVQLQRIVEAAGMLEHTDFSTQARGRSADGDREQRPDLVVHLSQGRSIVVDAKAPMDSFLRAVDAQDPSERAAQLQAHARALRMHVSSLSAKSYWAGLGDAPEFVVLFVPSDGVLAAALEADPGLLDGAFTLDVVIASPATLMALLRTVAHTWRTDALNRDALEVLSRSRELHKRLTTMGRHFTKLGRSLDGTVKTFNDVVGSYQSRVMPTARSIEELAAMGKPLAEPGPVTSRARELPRDTGDSGDSGKHDPSTD</sequence>
<evidence type="ECO:0000313" key="6">
    <source>
        <dbReference type="EMBL" id="MBB3022858.1"/>
    </source>
</evidence>
<dbReference type="AlphaFoldDB" id="A0A839QT88"/>